<name>A0A7H0I845_9ACTN</name>
<evidence type="ECO:0000259" key="1">
    <source>
        <dbReference type="Pfam" id="PF13472"/>
    </source>
</evidence>
<reference evidence="2 3" key="1">
    <citation type="submission" date="2020-08" db="EMBL/GenBank/DDBJ databases">
        <title>A novel species.</title>
        <authorList>
            <person name="Gao J."/>
        </authorList>
    </citation>
    <scope>NUCLEOTIDE SEQUENCE [LARGE SCALE GENOMIC DNA]</scope>
    <source>
        <strain evidence="2 3">CRXT-G-22</strain>
    </source>
</reference>
<evidence type="ECO:0000313" key="3">
    <source>
        <dbReference type="Proteomes" id="UP000516052"/>
    </source>
</evidence>
<dbReference type="InterPro" id="IPR013830">
    <property type="entry name" value="SGNH_hydro"/>
</dbReference>
<dbReference type="KEGG" id="sroi:IAG44_05515"/>
<dbReference type="Proteomes" id="UP000516052">
    <property type="component" value="Chromosome"/>
</dbReference>
<keyword evidence="3" id="KW-1185">Reference proteome</keyword>
<proteinExistence type="predicted"/>
<dbReference type="AlphaFoldDB" id="A0A7H0I845"/>
<dbReference type="RefSeq" id="WP_187746000.1">
    <property type="nucleotide sequence ID" value="NZ_CP060828.1"/>
</dbReference>
<feature type="domain" description="SGNH hydrolase-type esterase" evidence="1">
    <location>
        <begin position="30"/>
        <end position="217"/>
    </location>
</feature>
<dbReference type="InterPro" id="IPR036514">
    <property type="entry name" value="SGNH_hydro_sf"/>
</dbReference>
<dbReference type="GO" id="GO:0016787">
    <property type="term" value="F:hydrolase activity"/>
    <property type="evidence" value="ECO:0007669"/>
    <property type="project" value="UniProtKB-KW"/>
</dbReference>
<keyword evidence="2" id="KW-0378">Hydrolase</keyword>
<accession>A0A7H0I845</accession>
<gene>
    <name evidence="2" type="ORF">IAG44_05515</name>
</gene>
<dbReference type="EMBL" id="CP060828">
    <property type="protein sequence ID" value="QNP68961.1"/>
    <property type="molecule type" value="Genomic_DNA"/>
</dbReference>
<protein>
    <submittedName>
        <fullName evidence="2">SGNH/GDSL hydrolase family protein</fullName>
    </submittedName>
</protein>
<evidence type="ECO:0000313" key="2">
    <source>
        <dbReference type="EMBL" id="QNP68961.1"/>
    </source>
</evidence>
<dbReference type="Gene3D" id="3.40.50.1110">
    <property type="entry name" value="SGNH hydrolase"/>
    <property type="match status" value="1"/>
</dbReference>
<organism evidence="2 3">
    <name type="scientific">Streptomyces roseirectus</name>
    <dbReference type="NCBI Taxonomy" id="2768066"/>
    <lineage>
        <taxon>Bacteria</taxon>
        <taxon>Bacillati</taxon>
        <taxon>Actinomycetota</taxon>
        <taxon>Actinomycetes</taxon>
        <taxon>Kitasatosporales</taxon>
        <taxon>Streptomycetaceae</taxon>
        <taxon>Streptomyces</taxon>
    </lineage>
</organism>
<dbReference type="SUPFAM" id="SSF52266">
    <property type="entry name" value="SGNH hydrolase"/>
    <property type="match status" value="1"/>
</dbReference>
<sequence length="233" mass="24528">MPDEHTDPRCLAPGEAGVLLAGAGWRRAVVLGDSVADSAGMAVVPGYARTAWSDRVAGALREGDAGAACLQLRARRELSLSEVRSCQLADALGFGADLALLACGGPESRARSFEPDALELELSRILAALRGAGCRTVVVITPFDLTRSARVPAQRHAVLRARRRLLAERVEAVTLRHGCVQVDLAAYADAYARTYPDASGTDPWSAHPWRLNSRGHALTAAAVVRTLGGSPGS</sequence>
<dbReference type="Pfam" id="PF13472">
    <property type="entry name" value="Lipase_GDSL_2"/>
    <property type="match status" value="1"/>
</dbReference>